<feature type="compositionally biased region" description="Low complexity" evidence="1">
    <location>
        <begin position="236"/>
        <end position="247"/>
    </location>
</feature>
<feature type="region of interest" description="Disordered" evidence="1">
    <location>
        <begin position="1"/>
        <end position="38"/>
    </location>
</feature>
<dbReference type="GO" id="GO:0031177">
    <property type="term" value="F:phosphopantetheine binding"/>
    <property type="evidence" value="ECO:0007669"/>
    <property type="project" value="TreeGrafter"/>
</dbReference>
<organism evidence="3 4">
    <name type="scientific">Streptomyces cinnamoneus</name>
    <name type="common">Streptoverticillium cinnamoneum</name>
    <dbReference type="NCBI Taxonomy" id="53446"/>
    <lineage>
        <taxon>Bacteria</taxon>
        <taxon>Bacillati</taxon>
        <taxon>Actinomycetota</taxon>
        <taxon>Actinomycetes</taxon>
        <taxon>Kitasatosporales</taxon>
        <taxon>Streptomycetaceae</taxon>
        <taxon>Streptomyces</taxon>
        <taxon>Streptomyces cinnamoneus group</taxon>
    </lineage>
</organism>
<evidence type="ECO:0000259" key="2">
    <source>
        <dbReference type="Pfam" id="PF00668"/>
    </source>
</evidence>
<evidence type="ECO:0000256" key="1">
    <source>
        <dbReference type="SAM" id="MobiDB-lite"/>
    </source>
</evidence>
<dbReference type="Proteomes" id="UP000222531">
    <property type="component" value="Unassembled WGS sequence"/>
</dbReference>
<evidence type="ECO:0000313" key="3">
    <source>
        <dbReference type="EMBL" id="PHQ52171.1"/>
    </source>
</evidence>
<dbReference type="EMBL" id="NHZO01000097">
    <property type="protein sequence ID" value="PHQ52171.1"/>
    <property type="molecule type" value="Genomic_DNA"/>
</dbReference>
<feature type="compositionally biased region" description="Low complexity" evidence="1">
    <location>
        <begin position="1"/>
        <end position="11"/>
    </location>
</feature>
<dbReference type="Gene3D" id="3.30.559.10">
    <property type="entry name" value="Chloramphenicol acetyltransferase-like domain"/>
    <property type="match status" value="1"/>
</dbReference>
<dbReference type="AlphaFoldDB" id="A0A2G1XLW7"/>
<name>A0A2G1XLW7_STRCJ</name>
<protein>
    <recommendedName>
        <fullName evidence="2">Condensation domain-containing protein</fullName>
    </recommendedName>
</protein>
<comment type="caution">
    <text evidence="3">The sequence shown here is derived from an EMBL/GenBank/DDBJ whole genome shotgun (WGS) entry which is preliminary data.</text>
</comment>
<reference evidence="3 4" key="1">
    <citation type="journal article" date="2017" name="Biochemistry">
        <title>Identification of the Biosynthetic Pathway for the Antibiotic Bicyclomycin.</title>
        <authorList>
            <person name="Patteson J."/>
            <person name="Cai W."/>
            <person name="Johnson R.A."/>
            <person name="Santa Maria K."/>
            <person name="Li B."/>
        </authorList>
    </citation>
    <scope>NUCLEOTIDE SEQUENCE [LARGE SCALE GENOMIC DNA]</scope>
    <source>
        <strain evidence="3 4">ATCC 21532</strain>
    </source>
</reference>
<dbReference type="GO" id="GO:0043041">
    <property type="term" value="P:amino acid activation for nonribosomal peptide biosynthetic process"/>
    <property type="evidence" value="ECO:0007669"/>
    <property type="project" value="TreeGrafter"/>
</dbReference>
<dbReference type="InterPro" id="IPR001242">
    <property type="entry name" value="Condensation_dom"/>
</dbReference>
<accession>A0A2G1XLW7</accession>
<sequence length="263" mass="28262">MAGPAPSAPHHAGPHRTRCPPRGAARVPHGDEEALPEPLPFREFVTQARLGVSREEHERYFAALLGDVTETTAPYGLLDVHGDGSASVRARMRVEDALAQRVREAARSWGVSPATVFHLAWARVLATVSGRDDVVFGTVLFGRMNAGAGADRIPGLFMNTLPVRVHVDGTGVGDALRSMRSLLAELVAHEHVPLTLVQAAAVCPAAARCSPRSSTTGTAPRPDPSRTTWTTCSKASRPSTPVSTRTSLWTSPWTSTRRVHDHR</sequence>
<dbReference type="GO" id="GO:0008610">
    <property type="term" value="P:lipid biosynthetic process"/>
    <property type="evidence" value="ECO:0007669"/>
    <property type="project" value="UniProtKB-ARBA"/>
</dbReference>
<dbReference type="GO" id="GO:0003824">
    <property type="term" value="F:catalytic activity"/>
    <property type="evidence" value="ECO:0007669"/>
    <property type="project" value="InterPro"/>
</dbReference>
<proteinExistence type="predicted"/>
<gene>
    <name evidence="3" type="ORF">BLA24_09660</name>
</gene>
<dbReference type="PANTHER" id="PTHR45527:SF1">
    <property type="entry name" value="FATTY ACID SYNTHASE"/>
    <property type="match status" value="1"/>
</dbReference>
<feature type="region of interest" description="Disordered" evidence="1">
    <location>
        <begin position="208"/>
        <end position="263"/>
    </location>
</feature>
<dbReference type="Pfam" id="PF00668">
    <property type="entry name" value="Condensation"/>
    <property type="match status" value="1"/>
</dbReference>
<dbReference type="GO" id="GO:0044550">
    <property type="term" value="P:secondary metabolite biosynthetic process"/>
    <property type="evidence" value="ECO:0007669"/>
    <property type="project" value="TreeGrafter"/>
</dbReference>
<keyword evidence="4" id="KW-1185">Reference proteome</keyword>
<dbReference type="PANTHER" id="PTHR45527">
    <property type="entry name" value="NONRIBOSOMAL PEPTIDE SYNTHETASE"/>
    <property type="match status" value="1"/>
</dbReference>
<dbReference type="InterPro" id="IPR023213">
    <property type="entry name" value="CAT-like_dom_sf"/>
</dbReference>
<feature type="compositionally biased region" description="Polar residues" evidence="1">
    <location>
        <begin position="225"/>
        <end position="234"/>
    </location>
</feature>
<feature type="domain" description="Condensation" evidence="2">
    <location>
        <begin position="40"/>
        <end position="199"/>
    </location>
</feature>
<dbReference type="GO" id="GO:0005737">
    <property type="term" value="C:cytoplasm"/>
    <property type="evidence" value="ECO:0007669"/>
    <property type="project" value="TreeGrafter"/>
</dbReference>
<dbReference type="Gene3D" id="3.30.559.30">
    <property type="entry name" value="Nonribosomal peptide synthetase, condensation domain"/>
    <property type="match status" value="1"/>
</dbReference>
<dbReference type="SUPFAM" id="SSF52777">
    <property type="entry name" value="CoA-dependent acyltransferases"/>
    <property type="match status" value="1"/>
</dbReference>
<evidence type="ECO:0000313" key="4">
    <source>
        <dbReference type="Proteomes" id="UP000222531"/>
    </source>
</evidence>